<evidence type="ECO:0000256" key="1">
    <source>
        <dbReference type="SAM" id="MobiDB-lite"/>
    </source>
</evidence>
<dbReference type="AlphaFoldDB" id="A0A4V1ISY0"/>
<feature type="region of interest" description="Disordered" evidence="1">
    <location>
        <begin position="38"/>
        <end position="67"/>
    </location>
</feature>
<name>A0A4V1ISY0_9FUNG</name>
<gene>
    <name evidence="2" type="ORF">CAUPRSCDRAFT_13128</name>
</gene>
<dbReference type="Proteomes" id="UP000268535">
    <property type="component" value="Unassembled WGS sequence"/>
</dbReference>
<organism evidence="2 3">
    <name type="scientific">Caulochytrium protostelioides</name>
    <dbReference type="NCBI Taxonomy" id="1555241"/>
    <lineage>
        <taxon>Eukaryota</taxon>
        <taxon>Fungi</taxon>
        <taxon>Fungi incertae sedis</taxon>
        <taxon>Chytridiomycota</taxon>
        <taxon>Chytridiomycota incertae sedis</taxon>
        <taxon>Chytridiomycetes</taxon>
        <taxon>Caulochytriales</taxon>
        <taxon>Caulochytriaceae</taxon>
        <taxon>Caulochytrium</taxon>
    </lineage>
</organism>
<proteinExistence type="predicted"/>
<sequence length="152" mass="17296">MPPILFDLNDADQYLETTARELEAIGLHEVAARERARKSGQLSEARHASQHTIIRDKSKDGDSVLIQDPSANKFEPRWFGPFTVRASYPDFDAYQLAFPSGQLYPTRIHSDMLKLAKLERPTTELWYYKSYGATNSRTTNRAHAPLPPVDHP</sequence>
<feature type="compositionally biased region" description="Basic and acidic residues" evidence="1">
    <location>
        <begin position="53"/>
        <end position="62"/>
    </location>
</feature>
<dbReference type="EMBL" id="ML012909">
    <property type="protein sequence ID" value="RKO95127.1"/>
    <property type="molecule type" value="Genomic_DNA"/>
</dbReference>
<evidence type="ECO:0000313" key="2">
    <source>
        <dbReference type="EMBL" id="RKO95127.1"/>
    </source>
</evidence>
<protein>
    <submittedName>
        <fullName evidence="2">Uncharacterized protein</fullName>
    </submittedName>
</protein>
<reference evidence="3" key="1">
    <citation type="journal article" date="2018" name="Nat. Microbiol.">
        <title>Leveraging single-cell genomics to expand the fungal tree of life.</title>
        <authorList>
            <person name="Ahrendt S.R."/>
            <person name="Quandt C.A."/>
            <person name="Ciobanu D."/>
            <person name="Clum A."/>
            <person name="Salamov A."/>
            <person name="Andreopoulos B."/>
            <person name="Cheng J.F."/>
            <person name="Woyke T."/>
            <person name="Pelin A."/>
            <person name="Henrissat B."/>
            <person name="Reynolds N.K."/>
            <person name="Benny G.L."/>
            <person name="Smith M.E."/>
            <person name="James T.Y."/>
            <person name="Grigoriev I.V."/>
        </authorList>
    </citation>
    <scope>NUCLEOTIDE SEQUENCE [LARGE SCALE GENOMIC DNA]</scope>
    <source>
        <strain evidence="3">ATCC 52028</strain>
    </source>
</reference>
<accession>A0A4V1ISY0</accession>
<evidence type="ECO:0000313" key="3">
    <source>
        <dbReference type="Proteomes" id="UP000268535"/>
    </source>
</evidence>